<feature type="transmembrane region" description="Helical" evidence="1">
    <location>
        <begin position="20"/>
        <end position="39"/>
    </location>
</feature>
<sequence length="82" mass="8236">MAMAANALLLLKAGISGQHAVLFVSAAIVGIVAAAFVAVGDCRSLRLAAAPVAVGTWMMWMVSSVAVMVAASSVCCVVLGMR</sequence>
<evidence type="ECO:0000256" key="1">
    <source>
        <dbReference type="SAM" id="Phobius"/>
    </source>
</evidence>
<dbReference type="AlphaFoldDB" id="T1XMD6"/>
<dbReference type="Proteomes" id="UP000016223">
    <property type="component" value="Chromosome 2"/>
</dbReference>
<proteinExistence type="predicted"/>
<dbReference type="EMBL" id="CP003912">
    <property type="protein sequence ID" value="AGU53763.1"/>
    <property type="molecule type" value="Genomic_DNA"/>
</dbReference>
<keyword evidence="1" id="KW-0812">Transmembrane</keyword>
<evidence type="ECO:0000313" key="2">
    <source>
        <dbReference type="EMBL" id="AGU53763.1"/>
    </source>
</evidence>
<evidence type="ECO:0000313" key="3">
    <source>
        <dbReference type="Proteomes" id="UP000016223"/>
    </source>
</evidence>
<dbReference type="HOGENOM" id="CLU_2557324_0_0_4"/>
<accession>T1XMD6</accession>
<gene>
    <name evidence="2" type="ORF">VAPA_2c12090</name>
</gene>
<name>T1XMD6_VARPD</name>
<organism evidence="2 3">
    <name type="scientific">Variovorax paradoxus B4</name>
    <dbReference type="NCBI Taxonomy" id="1246301"/>
    <lineage>
        <taxon>Bacteria</taxon>
        <taxon>Pseudomonadati</taxon>
        <taxon>Pseudomonadota</taxon>
        <taxon>Betaproteobacteria</taxon>
        <taxon>Burkholderiales</taxon>
        <taxon>Comamonadaceae</taxon>
        <taxon>Variovorax</taxon>
    </lineage>
</organism>
<feature type="transmembrane region" description="Helical" evidence="1">
    <location>
        <begin position="59"/>
        <end position="81"/>
    </location>
</feature>
<dbReference type="KEGG" id="vpd:VAPA_2c12090"/>
<keyword evidence="1" id="KW-0472">Membrane</keyword>
<protein>
    <submittedName>
        <fullName evidence="2">Putative membrane protein</fullName>
    </submittedName>
</protein>
<reference evidence="2 3" key="1">
    <citation type="submission" date="2012-10" db="EMBL/GenBank/DDBJ databases">
        <title>Genome sequence of Variovorax paradoxus B4.</title>
        <authorList>
            <person name="Schuldes J."/>
            <person name="Brandt U."/>
            <person name="Hiessl S."/>
            <person name="Wuebbeler J.H."/>
            <person name="Thuermer A."/>
            <person name="Steinbuechel A."/>
            <person name="Daniel R."/>
        </authorList>
    </citation>
    <scope>NUCLEOTIDE SEQUENCE [LARGE SCALE GENOMIC DNA]</scope>
    <source>
        <strain evidence="2 3">B4</strain>
    </source>
</reference>
<keyword evidence="1" id="KW-1133">Transmembrane helix</keyword>